<dbReference type="EMBL" id="WJQU01000002">
    <property type="protein sequence ID" value="KAJ6642813.1"/>
    <property type="molecule type" value="Genomic_DNA"/>
</dbReference>
<evidence type="ECO:0000256" key="2">
    <source>
        <dbReference type="ARBA" id="ARBA00022777"/>
    </source>
</evidence>
<gene>
    <name evidence="4" type="primary">KHK</name>
    <name evidence="4" type="ORF">Bhyg_07767</name>
</gene>
<dbReference type="InterPro" id="IPR029056">
    <property type="entry name" value="Ribokinase-like"/>
</dbReference>
<dbReference type="InterPro" id="IPR052562">
    <property type="entry name" value="Ketohexokinase-related"/>
</dbReference>
<dbReference type="OrthoDB" id="204058at2759"/>
<accession>A0A9Q0N3B0</accession>
<feature type="non-terminal residue" evidence="4">
    <location>
        <position position="1"/>
    </location>
</feature>
<name>A0A9Q0N3B0_9DIPT</name>
<organism evidence="4 5">
    <name type="scientific">Pseudolycoriella hygida</name>
    <dbReference type="NCBI Taxonomy" id="35572"/>
    <lineage>
        <taxon>Eukaryota</taxon>
        <taxon>Metazoa</taxon>
        <taxon>Ecdysozoa</taxon>
        <taxon>Arthropoda</taxon>
        <taxon>Hexapoda</taxon>
        <taxon>Insecta</taxon>
        <taxon>Pterygota</taxon>
        <taxon>Neoptera</taxon>
        <taxon>Endopterygota</taxon>
        <taxon>Diptera</taxon>
        <taxon>Nematocera</taxon>
        <taxon>Sciaroidea</taxon>
        <taxon>Sciaridae</taxon>
        <taxon>Pseudolycoriella</taxon>
    </lineage>
</organism>
<sequence>MFQFVLDDMTNRKIDYSHCVYHDCEAPISSILLNESTGSRTIIHSNPNMPYVTYDDFKGLNLNDFGWIHFEGRHPADTLKMMESVVDFNKEKLPSDRITISLDLEKLQEEIVSLSNLADVVIIGKEFVVHLGYENKTSAVHSFRQLTKNGNIIICPWGTDGVAALDSNDNLFTAEAYPPDNVIDSLGAGDTFAAAIIFALYQNYALNFAIHFASRLAGYKVSFFGYDKIREHFDSLL</sequence>
<dbReference type="PROSITE" id="PS00584">
    <property type="entry name" value="PFKB_KINASES_2"/>
    <property type="match status" value="1"/>
</dbReference>
<dbReference type="InterPro" id="IPR011611">
    <property type="entry name" value="PfkB_dom"/>
</dbReference>
<dbReference type="PANTHER" id="PTHR42774">
    <property type="entry name" value="PHOSPHOTRANSFERASE SYSTEM TRANSPORT PROTEIN"/>
    <property type="match status" value="1"/>
</dbReference>
<dbReference type="Pfam" id="PF00294">
    <property type="entry name" value="PfkB"/>
    <property type="match status" value="1"/>
</dbReference>
<dbReference type="PANTHER" id="PTHR42774:SF3">
    <property type="entry name" value="KETOHEXOKINASE"/>
    <property type="match status" value="1"/>
</dbReference>
<evidence type="ECO:0000313" key="4">
    <source>
        <dbReference type="EMBL" id="KAJ6642813.1"/>
    </source>
</evidence>
<keyword evidence="1" id="KW-0808">Transferase</keyword>
<evidence type="ECO:0000313" key="5">
    <source>
        <dbReference type="Proteomes" id="UP001151699"/>
    </source>
</evidence>
<proteinExistence type="predicted"/>
<dbReference type="GO" id="GO:0016301">
    <property type="term" value="F:kinase activity"/>
    <property type="evidence" value="ECO:0007669"/>
    <property type="project" value="UniProtKB-KW"/>
</dbReference>
<evidence type="ECO:0000256" key="1">
    <source>
        <dbReference type="ARBA" id="ARBA00022679"/>
    </source>
</evidence>
<protein>
    <submittedName>
        <fullName evidence="4">Ketohexokinase</fullName>
    </submittedName>
</protein>
<keyword evidence="2" id="KW-0418">Kinase</keyword>
<dbReference type="SUPFAM" id="SSF53613">
    <property type="entry name" value="Ribokinase-like"/>
    <property type="match status" value="1"/>
</dbReference>
<dbReference type="AlphaFoldDB" id="A0A9Q0N3B0"/>
<dbReference type="Gene3D" id="3.40.1190.20">
    <property type="match status" value="1"/>
</dbReference>
<dbReference type="Proteomes" id="UP001151699">
    <property type="component" value="Chromosome B"/>
</dbReference>
<dbReference type="InterPro" id="IPR002173">
    <property type="entry name" value="Carboh/pur_kinase_PfkB_CS"/>
</dbReference>
<dbReference type="GO" id="GO:0006796">
    <property type="term" value="P:phosphate-containing compound metabolic process"/>
    <property type="evidence" value="ECO:0007669"/>
    <property type="project" value="UniProtKB-ARBA"/>
</dbReference>
<evidence type="ECO:0000259" key="3">
    <source>
        <dbReference type="Pfam" id="PF00294"/>
    </source>
</evidence>
<feature type="domain" description="Carbohydrate kinase PfkB" evidence="3">
    <location>
        <begin position="3"/>
        <end position="222"/>
    </location>
</feature>
<reference evidence="4" key="1">
    <citation type="submission" date="2022-07" db="EMBL/GenBank/DDBJ databases">
        <authorList>
            <person name="Trinca V."/>
            <person name="Uliana J.V.C."/>
            <person name="Torres T.T."/>
            <person name="Ward R.J."/>
            <person name="Monesi N."/>
        </authorList>
    </citation>
    <scope>NUCLEOTIDE SEQUENCE</scope>
    <source>
        <strain evidence="4">HSMRA1968</strain>
        <tissue evidence="4">Whole embryos</tissue>
    </source>
</reference>
<comment type="caution">
    <text evidence="4">The sequence shown here is derived from an EMBL/GenBank/DDBJ whole genome shotgun (WGS) entry which is preliminary data.</text>
</comment>
<keyword evidence="5" id="KW-1185">Reference proteome</keyword>